<evidence type="ECO:0000313" key="2">
    <source>
        <dbReference type="Proteomes" id="UP000231162"/>
    </source>
</evidence>
<organism evidence="1 2">
    <name type="scientific">Candidatus Berkelbacteria bacterium CG10_big_fil_rev_8_21_14_0_10_43_14</name>
    <dbReference type="NCBI Taxonomy" id="1974515"/>
    <lineage>
        <taxon>Bacteria</taxon>
        <taxon>Candidatus Berkelbacteria</taxon>
    </lineage>
</organism>
<protein>
    <submittedName>
        <fullName evidence="1">Uncharacterized protein</fullName>
    </submittedName>
</protein>
<sequence length="63" mass="6773">MKVDDDGSLGYYSCSFMNLLSSSAGEGRAVLGCGFRLDKDKDGNVTVSKQGFSLAFLPEEMVK</sequence>
<gene>
    <name evidence="1" type="ORF">COT79_00230</name>
</gene>
<reference evidence="2" key="1">
    <citation type="submission" date="2017-09" db="EMBL/GenBank/DDBJ databases">
        <title>Depth-based differentiation of microbial function through sediment-hosted aquifers and enrichment of novel symbionts in the deep terrestrial subsurface.</title>
        <authorList>
            <person name="Probst A.J."/>
            <person name="Ladd B."/>
            <person name="Jarett J.K."/>
            <person name="Geller-Mcgrath D.E."/>
            <person name="Sieber C.M.K."/>
            <person name="Emerson J.B."/>
            <person name="Anantharaman K."/>
            <person name="Thomas B.C."/>
            <person name="Malmstrom R."/>
            <person name="Stieglmeier M."/>
            <person name="Klingl A."/>
            <person name="Woyke T."/>
            <person name="Ryan C.M."/>
            <person name="Banfield J.F."/>
        </authorList>
    </citation>
    <scope>NUCLEOTIDE SEQUENCE [LARGE SCALE GENOMIC DNA]</scope>
</reference>
<evidence type="ECO:0000313" key="1">
    <source>
        <dbReference type="EMBL" id="PIS07249.1"/>
    </source>
</evidence>
<comment type="caution">
    <text evidence="1">The sequence shown here is derived from an EMBL/GenBank/DDBJ whole genome shotgun (WGS) entry which is preliminary data.</text>
</comment>
<proteinExistence type="predicted"/>
<dbReference type="EMBL" id="PEZX01000005">
    <property type="protein sequence ID" value="PIS07249.1"/>
    <property type="molecule type" value="Genomic_DNA"/>
</dbReference>
<accession>A0A2M6R9Q6</accession>
<name>A0A2M6R9Q6_9BACT</name>
<dbReference type="Proteomes" id="UP000231162">
    <property type="component" value="Unassembled WGS sequence"/>
</dbReference>
<dbReference type="AlphaFoldDB" id="A0A2M6R9Q6"/>